<keyword evidence="2" id="KW-1185">Reference proteome</keyword>
<evidence type="ECO:0000313" key="1">
    <source>
        <dbReference type="EMBL" id="KAG0414268.1"/>
    </source>
</evidence>
<dbReference type="Proteomes" id="UP000805193">
    <property type="component" value="Unassembled WGS sequence"/>
</dbReference>
<sequence length="200" mass="21359">MPLWPTQREPLDPTSHRRVPQARPPPPVIHRLLVLRTSSWAVLRLVSEVVLPDGRVSFRQDDIAAVFRVYFSRLYASAQSDTLSDFAADVCQFCGDLPDVPAAMSERWVLDDTATTLRHRNDMAAELMVDGATKDVDAAGAAQGTVDRGHPLQDGPADPAYAGDAAAGHNGPSPPGLHSRGTPLSAGRPSFAGGTSLDQS</sequence>
<organism evidence="1 2">
    <name type="scientific">Ixodes persulcatus</name>
    <name type="common">Taiga tick</name>
    <dbReference type="NCBI Taxonomy" id="34615"/>
    <lineage>
        <taxon>Eukaryota</taxon>
        <taxon>Metazoa</taxon>
        <taxon>Ecdysozoa</taxon>
        <taxon>Arthropoda</taxon>
        <taxon>Chelicerata</taxon>
        <taxon>Arachnida</taxon>
        <taxon>Acari</taxon>
        <taxon>Parasitiformes</taxon>
        <taxon>Ixodida</taxon>
        <taxon>Ixodoidea</taxon>
        <taxon>Ixodidae</taxon>
        <taxon>Ixodinae</taxon>
        <taxon>Ixodes</taxon>
    </lineage>
</organism>
<protein>
    <submittedName>
        <fullName evidence="1">Uncharacterized protein</fullName>
    </submittedName>
</protein>
<accession>A0AC60P4D3</accession>
<gene>
    <name evidence="1" type="ORF">HPB47_008615</name>
</gene>
<evidence type="ECO:0000313" key="2">
    <source>
        <dbReference type="Proteomes" id="UP000805193"/>
    </source>
</evidence>
<proteinExistence type="predicted"/>
<dbReference type="EMBL" id="JABSTQ010011192">
    <property type="protein sequence ID" value="KAG0414268.1"/>
    <property type="molecule type" value="Genomic_DNA"/>
</dbReference>
<comment type="caution">
    <text evidence="1">The sequence shown here is derived from an EMBL/GenBank/DDBJ whole genome shotgun (WGS) entry which is preliminary data.</text>
</comment>
<name>A0AC60P4D3_IXOPE</name>
<reference evidence="1 2" key="1">
    <citation type="journal article" date="2020" name="Cell">
        <title>Large-Scale Comparative Analyses of Tick Genomes Elucidate Their Genetic Diversity and Vector Capacities.</title>
        <authorList>
            <consortium name="Tick Genome and Microbiome Consortium (TIGMIC)"/>
            <person name="Jia N."/>
            <person name="Wang J."/>
            <person name="Shi W."/>
            <person name="Du L."/>
            <person name="Sun Y."/>
            <person name="Zhan W."/>
            <person name="Jiang J.F."/>
            <person name="Wang Q."/>
            <person name="Zhang B."/>
            <person name="Ji P."/>
            <person name="Bell-Sakyi L."/>
            <person name="Cui X.M."/>
            <person name="Yuan T.T."/>
            <person name="Jiang B.G."/>
            <person name="Yang W.F."/>
            <person name="Lam T.T."/>
            <person name="Chang Q.C."/>
            <person name="Ding S.J."/>
            <person name="Wang X.J."/>
            <person name="Zhu J.G."/>
            <person name="Ruan X.D."/>
            <person name="Zhao L."/>
            <person name="Wei J.T."/>
            <person name="Ye R.Z."/>
            <person name="Que T.C."/>
            <person name="Du C.H."/>
            <person name="Zhou Y.H."/>
            <person name="Cheng J.X."/>
            <person name="Dai P.F."/>
            <person name="Guo W.B."/>
            <person name="Han X.H."/>
            <person name="Huang E.J."/>
            <person name="Li L.F."/>
            <person name="Wei W."/>
            <person name="Gao Y.C."/>
            <person name="Liu J.Z."/>
            <person name="Shao H.Z."/>
            <person name="Wang X."/>
            <person name="Wang C.C."/>
            <person name="Yang T.C."/>
            <person name="Huo Q.B."/>
            <person name="Li W."/>
            <person name="Chen H.Y."/>
            <person name="Chen S.E."/>
            <person name="Zhou L.G."/>
            <person name="Ni X.B."/>
            <person name="Tian J.H."/>
            <person name="Sheng Y."/>
            <person name="Liu T."/>
            <person name="Pan Y.S."/>
            <person name="Xia L.Y."/>
            <person name="Li J."/>
            <person name="Zhao F."/>
            <person name="Cao W.C."/>
        </authorList>
    </citation>
    <scope>NUCLEOTIDE SEQUENCE [LARGE SCALE GENOMIC DNA]</scope>
    <source>
        <strain evidence="1">Iper-2018</strain>
    </source>
</reference>